<evidence type="ECO:0000259" key="8">
    <source>
        <dbReference type="PROSITE" id="PS50928"/>
    </source>
</evidence>
<feature type="transmembrane region" description="Helical" evidence="7">
    <location>
        <begin position="79"/>
        <end position="100"/>
    </location>
</feature>
<feature type="transmembrane region" description="Helical" evidence="7">
    <location>
        <begin position="316"/>
        <end position="347"/>
    </location>
</feature>
<dbReference type="InterPro" id="IPR035906">
    <property type="entry name" value="MetI-like_sf"/>
</dbReference>
<gene>
    <name evidence="9" type="ORF">DRV84_02355</name>
</gene>
<feature type="transmembrane region" description="Helical" evidence="7">
    <location>
        <begin position="162"/>
        <end position="186"/>
    </location>
</feature>
<keyword evidence="10" id="KW-1185">Reference proteome</keyword>
<feature type="transmembrane region" description="Helical" evidence="7">
    <location>
        <begin position="438"/>
        <end position="458"/>
    </location>
</feature>
<comment type="subcellular location">
    <subcellularLocation>
        <location evidence="1 7">Cell membrane</location>
        <topology evidence="1 7">Multi-pass membrane protein</topology>
    </subcellularLocation>
</comment>
<name>A0A3D9BY21_9RHOB</name>
<dbReference type="EMBL" id="QOHR01000002">
    <property type="protein sequence ID" value="REC58427.1"/>
    <property type="molecule type" value="Genomic_DNA"/>
</dbReference>
<proteinExistence type="inferred from homology"/>
<evidence type="ECO:0000256" key="2">
    <source>
        <dbReference type="ARBA" id="ARBA00022448"/>
    </source>
</evidence>
<evidence type="ECO:0000256" key="4">
    <source>
        <dbReference type="ARBA" id="ARBA00022692"/>
    </source>
</evidence>
<dbReference type="Gene3D" id="1.10.3720.10">
    <property type="entry name" value="MetI-like"/>
    <property type="match status" value="2"/>
</dbReference>
<comment type="similarity">
    <text evidence="7">Belongs to the binding-protein-dependent transport system permease family.</text>
</comment>
<protein>
    <submittedName>
        <fullName evidence="9">ABC transporter permease subunit</fullName>
    </submittedName>
</protein>
<sequence length="576" mass="59306">MRARALPAPAGRGARLRLLPAVPLLTVAVLTVPVGAGLLGTALPAIGVMPALGHAAPGLGPFRDLFAWPGLADALRLSAVTGLAATALALAVTVAILASWSETRAFGAIRRALAPLLSVPHAAAAFGLAFLIAPSGWAMRALSPWATGMERPPDWLVVQDPWGLALIAGLVAKEVPFLLLMSIAALGQTDARRAATVARSLGHGREAGWLRAVFPRLYAQIRLPVYVVLAYSMTVVDVAAILGPTTPPPLSVQIVRWMNDPDLALRLRAAAGAVVQLALVAAALGLWRAGEAGVAALGRAWVRSGRRGPRGRGPAALSLALAGLAAGVVLAGLGVLALWSVAAFWAFPDAAPEALTLRSWARHGPELARLLATTGAIAGLAALAALVLAVGCLEAETRYGLSIRRGGLWILYAPLLVPQVAFLPGLQGAFLTAGTTPGLVAVTAAHLVFVFPYVFLSLGDPWRAWDARLATVARSLGAGTGGVLWRVRLPMLLGPALTAFAVGFAVSVGQYLPTLLVGGGRVATVTTEAVALAAGGDRRAIGVHALAQTGAALLPFALALALPRLVWRNRRGMQDA</sequence>
<dbReference type="GO" id="GO:0005886">
    <property type="term" value="C:plasma membrane"/>
    <property type="evidence" value="ECO:0007669"/>
    <property type="project" value="UniProtKB-SubCell"/>
</dbReference>
<keyword evidence="3" id="KW-1003">Cell membrane</keyword>
<feature type="transmembrane region" description="Helical" evidence="7">
    <location>
        <begin position="223"/>
        <end position="243"/>
    </location>
</feature>
<dbReference type="SUPFAM" id="SSF161098">
    <property type="entry name" value="MetI-like"/>
    <property type="match status" value="2"/>
</dbReference>
<feature type="transmembrane region" description="Helical" evidence="7">
    <location>
        <begin position="545"/>
        <end position="567"/>
    </location>
</feature>
<dbReference type="OrthoDB" id="7852521at2"/>
<dbReference type="RefSeq" id="WP_115978250.1">
    <property type="nucleotide sequence ID" value="NZ_QOHR01000002.1"/>
</dbReference>
<dbReference type="InterPro" id="IPR000515">
    <property type="entry name" value="MetI-like"/>
</dbReference>
<keyword evidence="4 7" id="KW-0812">Transmembrane</keyword>
<evidence type="ECO:0000256" key="1">
    <source>
        <dbReference type="ARBA" id="ARBA00004651"/>
    </source>
</evidence>
<organism evidence="9 10">
    <name type="scientific">Rhodosalinus sediminis</name>
    <dbReference type="NCBI Taxonomy" id="1940533"/>
    <lineage>
        <taxon>Bacteria</taxon>
        <taxon>Pseudomonadati</taxon>
        <taxon>Pseudomonadota</taxon>
        <taxon>Alphaproteobacteria</taxon>
        <taxon>Rhodobacterales</taxon>
        <taxon>Paracoccaceae</taxon>
        <taxon>Rhodosalinus</taxon>
    </lineage>
</organism>
<dbReference type="PANTHER" id="PTHR30183:SF6">
    <property type="entry name" value="INNER MEMBRANE ABC TRANSPORTER PERMEASE PROTEIN YNJC"/>
    <property type="match status" value="1"/>
</dbReference>
<dbReference type="Proteomes" id="UP000257131">
    <property type="component" value="Unassembled WGS sequence"/>
</dbReference>
<keyword evidence="5 7" id="KW-1133">Transmembrane helix</keyword>
<dbReference type="PANTHER" id="PTHR30183">
    <property type="entry name" value="MOLYBDENUM TRANSPORT SYSTEM PERMEASE PROTEIN MODB"/>
    <property type="match status" value="1"/>
</dbReference>
<keyword evidence="2 7" id="KW-0813">Transport</keyword>
<feature type="transmembrane region" description="Helical" evidence="7">
    <location>
        <begin position="263"/>
        <end position="287"/>
    </location>
</feature>
<feature type="transmembrane region" description="Helical" evidence="7">
    <location>
        <begin position="112"/>
        <end position="133"/>
    </location>
</feature>
<evidence type="ECO:0000256" key="6">
    <source>
        <dbReference type="ARBA" id="ARBA00023136"/>
    </source>
</evidence>
<feature type="transmembrane region" description="Helical" evidence="7">
    <location>
        <begin position="407"/>
        <end position="426"/>
    </location>
</feature>
<dbReference type="PROSITE" id="PS50928">
    <property type="entry name" value="ABC_TM1"/>
    <property type="match status" value="2"/>
</dbReference>
<keyword evidence="6 7" id="KW-0472">Membrane</keyword>
<dbReference type="CDD" id="cd06261">
    <property type="entry name" value="TM_PBP2"/>
    <property type="match status" value="1"/>
</dbReference>
<feature type="transmembrane region" description="Helical" evidence="7">
    <location>
        <begin position="367"/>
        <end position="395"/>
    </location>
</feature>
<evidence type="ECO:0000256" key="5">
    <source>
        <dbReference type="ARBA" id="ARBA00022989"/>
    </source>
</evidence>
<feature type="transmembrane region" description="Helical" evidence="7">
    <location>
        <begin position="492"/>
        <end position="512"/>
    </location>
</feature>
<evidence type="ECO:0000313" key="10">
    <source>
        <dbReference type="Proteomes" id="UP000257131"/>
    </source>
</evidence>
<evidence type="ECO:0000256" key="7">
    <source>
        <dbReference type="RuleBase" id="RU363032"/>
    </source>
</evidence>
<comment type="caution">
    <text evidence="9">The sequence shown here is derived from an EMBL/GenBank/DDBJ whole genome shotgun (WGS) entry which is preliminary data.</text>
</comment>
<feature type="domain" description="ABC transmembrane type-1" evidence="8">
    <location>
        <begin position="71"/>
        <end position="286"/>
    </location>
</feature>
<reference evidence="9 10" key="1">
    <citation type="journal article" date="2017" name="Int. J. Syst. Evol. Microbiol.">
        <title>Rhodosalinus sediminis gen. nov., sp. nov., isolated from marine saltern.</title>
        <authorList>
            <person name="Guo L.Y."/>
            <person name="Ling S.K."/>
            <person name="Li C.M."/>
            <person name="Chen G.J."/>
            <person name="Du Z.J."/>
        </authorList>
    </citation>
    <scope>NUCLEOTIDE SEQUENCE [LARGE SCALE GENOMIC DNA]</scope>
    <source>
        <strain evidence="9 10">WDN1C137</strain>
    </source>
</reference>
<accession>A0A3D9BY21</accession>
<dbReference type="GO" id="GO:0055085">
    <property type="term" value="P:transmembrane transport"/>
    <property type="evidence" value="ECO:0007669"/>
    <property type="project" value="InterPro"/>
</dbReference>
<dbReference type="Pfam" id="PF00528">
    <property type="entry name" value="BPD_transp_1"/>
    <property type="match status" value="1"/>
</dbReference>
<feature type="domain" description="ABC transmembrane type-1" evidence="8">
    <location>
        <begin position="371"/>
        <end position="566"/>
    </location>
</feature>
<dbReference type="AlphaFoldDB" id="A0A3D9BY21"/>
<evidence type="ECO:0000313" key="9">
    <source>
        <dbReference type="EMBL" id="REC58427.1"/>
    </source>
</evidence>
<evidence type="ECO:0000256" key="3">
    <source>
        <dbReference type="ARBA" id="ARBA00022475"/>
    </source>
</evidence>